<accession>A0A2J8UYL2</accession>
<name>A0A2J8UYL2_PONAB</name>
<dbReference type="EMBL" id="NDHI03003438">
    <property type="protein sequence ID" value="PNJ50352.1"/>
    <property type="molecule type" value="Genomic_DNA"/>
</dbReference>
<dbReference type="PANTHER" id="PTHR33861">
    <property type="entry name" value="PROTEIN CBG18333"/>
    <property type="match status" value="1"/>
</dbReference>
<evidence type="ECO:0000313" key="2">
    <source>
        <dbReference type="EMBL" id="PNJ50352.1"/>
    </source>
</evidence>
<sequence length="158" mass="17494">MEVRRGDTCPRPHPSGLREEGLEPKVAFAGGANRCWNLGADAGSRLTDVFGSVMLTGSASFYDCYKSQSEDNVDLRQTYTPFSSTEYSSSVDSSLFCAPWSTYGDDIKQPSNSQINIKNRSSYDTKHVCDIIDERFISWSPKMKNMCCGEIRGPAPPI</sequence>
<dbReference type="PANTHER" id="PTHR33861:SF3">
    <property type="entry name" value="MEIOSIS-SPECIFIC COILED-COIL DOMAIN-CONTAINING PROTEIN MEIOC"/>
    <property type="match status" value="1"/>
</dbReference>
<proteinExistence type="predicted"/>
<dbReference type="GO" id="GO:0005634">
    <property type="term" value="C:nucleus"/>
    <property type="evidence" value="ECO:0007669"/>
    <property type="project" value="TreeGrafter"/>
</dbReference>
<dbReference type="GO" id="GO:0048255">
    <property type="term" value="P:mRNA stabilization"/>
    <property type="evidence" value="ECO:0007669"/>
    <property type="project" value="TreeGrafter"/>
</dbReference>
<dbReference type="GO" id="GO:0007141">
    <property type="term" value="P:male meiosis I"/>
    <property type="evidence" value="ECO:0007669"/>
    <property type="project" value="TreeGrafter"/>
</dbReference>
<protein>
    <submittedName>
        <fullName evidence="2">MEIOC isoform 3</fullName>
    </submittedName>
</protein>
<dbReference type="GO" id="GO:0005737">
    <property type="term" value="C:cytoplasm"/>
    <property type="evidence" value="ECO:0007669"/>
    <property type="project" value="TreeGrafter"/>
</dbReference>
<dbReference type="InterPro" id="IPR027963">
    <property type="entry name" value="MEIOC"/>
</dbReference>
<gene>
    <name evidence="2" type="ORF">CR201_G0023715</name>
</gene>
<dbReference type="AlphaFoldDB" id="A0A2J8UYL2"/>
<dbReference type="GO" id="GO:0007144">
    <property type="term" value="P:female meiosis I"/>
    <property type="evidence" value="ECO:0007669"/>
    <property type="project" value="TreeGrafter"/>
</dbReference>
<reference evidence="2" key="1">
    <citation type="submission" date="2017-12" db="EMBL/GenBank/DDBJ databases">
        <title>High-resolution comparative analysis of great ape genomes.</title>
        <authorList>
            <person name="Pollen A."/>
            <person name="Hastie A."/>
            <person name="Hormozdiari F."/>
            <person name="Dougherty M."/>
            <person name="Liu R."/>
            <person name="Chaisson M."/>
            <person name="Hoppe E."/>
            <person name="Hill C."/>
            <person name="Pang A."/>
            <person name="Hillier L."/>
            <person name="Baker C."/>
            <person name="Armstrong J."/>
            <person name="Shendure J."/>
            <person name="Paten B."/>
            <person name="Wilson R."/>
            <person name="Chao H."/>
            <person name="Schneider V."/>
            <person name="Ventura M."/>
            <person name="Kronenberg Z."/>
            <person name="Murali S."/>
            <person name="Gordon D."/>
            <person name="Cantsilieris S."/>
            <person name="Munson K."/>
            <person name="Nelson B."/>
            <person name="Raja A."/>
            <person name="Underwood J."/>
            <person name="Diekhans M."/>
            <person name="Fiddes I."/>
            <person name="Haussler D."/>
            <person name="Eichler E."/>
        </authorList>
    </citation>
    <scope>NUCLEOTIDE SEQUENCE [LARGE SCALE GENOMIC DNA]</scope>
    <source>
        <strain evidence="2">Susie</strain>
    </source>
</reference>
<organism evidence="2">
    <name type="scientific">Pongo abelii</name>
    <name type="common">Sumatran orangutan</name>
    <name type="synonym">Pongo pygmaeus abelii</name>
    <dbReference type="NCBI Taxonomy" id="9601"/>
    <lineage>
        <taxon>Eukaryota</taxon>
        <taxon>Metazoa</taxon>
        <taxon>Chordata</taxon>
        <taxon>Craniata</taxon>
        <taxon>Vertebrata</taxon>
        <taxon>Euteleostomi</taxon>
        <taxon>Mammalia</taxon>
        <taxon>Eutheria</taxon>
        <taxon>Euarchontoglires</taxon>
        <taxon>Primates</taxon>
        <taxon>Haplorrhini</taxon>
        <taxon>Catarrhini</taxon>
        <taxon>Hominidae</taxon>
        <taxon>Pongo</taxon>
    </lineage>
</organism>
<feature type="region of interest" description="Disordered" evidence="1">
    <location>
        <begin position="1"/>
        <end position="21"/>
    </location>
</feature>
<evidence type="ECO:0000256" key="1">
    <source>
        <dbReference type="SAM" id="MobiDB-lite"/>
    </source>
</evidence>
<comment type="caution">
    <text evidence="2">The sequence shown here is derived from an EMBL/GenBank/DDBJ whole genome shotgun (WGS) entry which is preliminary data.</text>
</comment>